<sequence length="199" mass="22088">MIRTTQNGIGMNGDRRQLIGACAVTIIAEHGPRTLTHRAVDAALGIPQGSTSYYFRTREALLTAAVQHIVERSQSTFDELLETNSDPATLIARYLGDLLSRRRDELIARYALLLETRSNRELHDALEQSLFSTARAQEIFVRHGVKNPESAAADLVSLLEGLIFDRCIGARSTHTHHAESSESVLQLRIPIDAYLRGAR</sequence>
<dbReference type="Gene3D" id="1.10.357.10">
    <property type="entry name" value="Tetracycline Repressor, domain 2"/>
    <property type="match status" value="1"/>
</dbReference>
<evidence type="ECO:0000256" key="1">
    <source>
        <dbReference type="ARBA" id="ARBA00023125"/>
    </source>
</evidence>
<reference evidence="4" key="1">
    <citation type="submission" date="2019-07" db="EMBL/GenBank/DDBJ databases">
        <title>Genomic Encyclopedia of Type Strains, Phase IV (KMG-IV): sequencing the most valuable type-strain genomes for metagenomic binning, comparative biology and taxonomic classification.</title>
        <authorList>
            <person name="Goeker M."/>
        </authorList>
    </citation>
    <scope>NUCLEOTIDE SEQUENCE</scope>
    <source>
        <strain evidence="4">DSM 44596</strain>
    </source>
</reference>
<dbReference type="SUPFAM" id="SSF46689">
    <property type="entry name" value="Homeodomain-like"/>
    <property type="match status" value="1"/>
</dbReference>
<comment type="caution">
    <text evidence="4">The sequence shown here is derived from an EMBL/GenBank/DDBJ whole genome shotgun (WGS) entry which is preliminary data.</text>
</comment>
<accession>A0A652YUV0</accession>
<feature type="DNA-binding region" description="H-T-H motif" evidence="2">
    <location>
        <begin position="36"/>
        <end position="55"/>
    </location>
</feature>
<organism evidence="4">
    <name type="scientific">Nocardia globerula</name>
    <dbReference type="NCBI Taxonomy" id="1818"/>
    <lineage>
        <taxon>Bacteria</taxon>
        <taxon>Bacillati</taxon>
        <taxon>Actinomycetota</taxon>
        <taxon>Actinomycetes</taxon>
        <taxon>Mycobacteriales</taxon>
        <taxon>Nocardiaceae</taxon>
        <taxon>Nocardia</taxon>
    </lineage>
</organism>
<dbReference type="AlphaFoldDB" id="A0A652YUV0"/>
<gene>
    <name evidence="4" type="ORF">FNL38_1021031</name>
</gene>
<dbReference type="InterPro" id="IPR041583">
    <property type="entry name" value="TetR_C_31"/>
</dbReference>
<dbReference type="GO" id="GO:0003677">
    <property type="term" value="F:DNA binding"/>
    <property type="evidence" value="ECO:0007669"/>
    <property type="project" value="UniProtKB-UniRule"/>
</dbReference>
<proteinExistence type="predicted"/>
<evidence type="ECO:0000256" key="2">
    <source>
        <dbReference type="PROSITE-ProRule" id="PRU00335"/>
    </source>
</evidence>
<evidence type="ECO:0000259" key="3">
    <source>
        <dbReference type="PROSITE" id="PS50977"/>
    </source>
</evidence>
<name>A0A652YUV0_NOCGL</name>
<dbReference type="Pfam" id="PF17940">
    <property type="entry name" value="TetR_C_31"/>
    <property type="match status" value="1"/>
</dbReference>
<dbReference type="InterPro" id="IPR001647">
    <property type="entry name" value="HTH_TetR"/>
</dbReference>
<dbReference type="InterPro" id="IPR009057">
    <property type="entry name" value="Homeodomain-like_sf"/>
</dbReference>
<dbReference type="EMBL" id="VNIQ01000002">
    <property type="protein sequence ID" value="TYQ06887.1"/>
    <property type="molecule type" value="Genomic_DNA"/>
</dbReference>
<evidence type="ECO:0000313" key="4">
    <source>
        <dbReference type="EMBL" id="TYQ06887.1"/>
    </source>
</evidence>
<feature type="domain" description="HTH tetR-type" evidence="3">
    <location>
        <begin position="13"/>
        <end position="73"/>
    </location>
</feature>
<keyword evidence="1 2" id="KW-0238">DNA-binding</keyword>
<dbReference type="PROSITE" id="PS50977">
    <property type="entry name" value="HTH_TETR_2"/>
    <property type="match status" value="1"/>
</dbReference>
<protein>
    <submittedName>
        <fullName evidence="4">TetR family transcriptional regulator</fullName>
    </submittedName>
</protein>